<dbReference type="EMBL" id="CAJVAF010000315">
    <property type="protein sequence ID" value="CAG7596189.1"/>
    <property type="molecule type" value="Genomic_DNA"/>
</dbReference>
<dbReference type="InterPro" id="IPR036393">
    <property type="entry name" value="AceGlu_kinase-like_sf"/>
</dbReference>
<evidence type="ECO:0000313" key="1">
    <source>
        <dbReference type="EMBL" id="CAG7596189.1"/>
    </source>
</evidence>
<dbReference type="AlphaFoldDB" id="A0A8S4C2S0"/>
<gene>
    <name evidence="1" type="ORF">MHYMCMPASI_00861</name>
</gene>
<comment type="caution">
    <text evidence="1">The sequence shown here is derived from an EMBL/GenBank/DDBJ whole genome shotgun (WGS) entry which is preliminary data.</text>
</comment>
<dbReference type="Proteomes" id="UP000837675">
    <property type="component" value="Unassembled WGS sequence"/>
</dbReference>
<evidence type="ECO:0000313" key="2">
    <source>
        <dbReference type="Proteomes" id="UP000837675"/>
    </source>
</evidence>
<proteinExistence type="predicted"/>
<keyword evidence="2" id="KW-1185">Reference proteome</keyword>
<sequence length="44" mass="4980">MVRKIVAKFRGTSVKTPEAIRQVAKILRANSEIRIVVVSAEWEV</sequence>
<protein>
    <submittedName>
        <fullName evidence="1">Aspartate kinase</fullName>
    </submittedName>
</protein>
<dbReference type="GO" id="GO:0016301">
    <property type="term" value="F:kinase activity"/>
    <property type="evidence" value="ECO:0007669"/>
    <property type="project" value="UniProtKB-KW"/>
</dbReference>
<accession>A0A8S4C2S0</accession>
<dbReference type="Gene3D" id="3.40.1160.10">
    <property type="entry name" value="Acetylglutamate kinase-like"/>
    <property type="match status" value="1"/>
</dbReference>
<reference evidence="1" key="1">
    <citation type="submission" date="2021-06" db="EMBL/GenBank/DDBJ databases">
        <authorList>
            <person name="Nardi T."/>
            <person name="Nardi T."/>
        </authorList>
    </citation>
    <scope>NUCLEOTIDE SEQUENCE</scope>
</reference>
<keyword evidence="1" id="KW-0808">Transferase</keyword>
<dbReference type="SUPFAM" id="SSF53633">
    <property type="entry name" value="Carbamate kinase-like"/>
    <property type="match status" value="1"/>
</dbReference>
<organism evidence="1 2">
    <name type="scientific">Hyalomma marginatum</name>
    <dbReference type="NCBI Taxonomy" id="34627"/>
    <lineage>
        <taxon>Eukaryota</taxon>
        <taxon>Metazoa</taxon>
        <taxon>Ecdysozoa</taxon>
        <taxon>Arthropoda</taxon>
        <taxon>Chelicerata</taxon>
        <taxon>Arachnida</taxon>
        <taxon>Acari</taxon>
        <taxon>Parasitiformes</taxon>
        <taxon>Ixodida</taxon>
        <taxon>Ixodoidea</taxon>
        <taxon>Ixodidae</taxon>
        <taxon>Hyalomminae</taxon>
        <taxon>Hyalomma</taxon>
    </lineage>
</organism>
<keyword evidence="1" id="KW-0418">Kinase</keyword>
<name>A0A8S4C2S0_9ACAR</name>